<reference evidence="1" key="1">
    <citation type="submission" date="2020-05" db="EMBL/GenBank/DDBJ databases">
        <title>Complete genome sequence of Bradyrhizobium diazoefficiens XF8 isolated from soybean nodule.</title>
        <authorList>
            <person name="Noda R."/>
            <person name="Kakizaki K."/>
            <person name="Minamisawa K."/>
        </authorList>
    </citation>
    <scope>NUCLEOTIDE SEQUENCE</scope>
    <source>
        <strain evidence="1">XF8</strain>
    </source>
</reference>
<gene>
    <name evidence="1" type="ORF">XF8B_65920</name>
</gene>
<proteinExistence type="predicted"/>
<dbReference type="AlphaFoldDB" id="A0A810BMI1"/>
<dbReference type="EMBL" id="AP023097">
    <property type="protein sequence ID" value="BCE76481.1"/>
    <property type="molecule type" value="Genomic_DNA"/>
</dbReference>
<sequence>MDRGIPEQVPQVPARVIKVRSCIYDNRLVANGEPNGKRVRMTMRSDRQIADRSVIEREYDGIFLLASDDRIAPVRK</sequence>
<name>A0A810BMI1_9BRAD</name>
<protein>
    <submittedName>
        <fullName evidence="1">Uncharacterized protein</fullName>
    </submittedName>
</protein>
<organism evidence="1">
    <name type="scientific">Bradyrhizobium diazoefficiens</name>
    <dbReference type="NCBI Taxonomy" id="1355477"/>
    <lineage>
        <taxon>Bacteria</taxon>
        <taxon>Pseudomonadati</taxon>
        <taxon>Pseudomonadota</taxon>
        <taxon>Alphaproteobacteria</taxon>
        <taxon>Hyphomicrobiales</taxon>
        <taxon>Nitrobacteraceae</taxon>
        <taxon>Bradyrhizobium</taxon>
    </lineage>
</organism>
<accession>A0A810BMI1</accession>
<evidence type="ECO:0000313" key="1">
    <source>
        <dbReference type="EMBL" id="BCE76481.1"/>
    </source>
</evidence>